<dbReference type="Pfam" id="PF15926">
    <property type="entry name" value="RNF220"/>
    <property type="match status" value="1"/>
</dbReference>
<keyword evidence="2" id="KW-0862">Zinc</keyword>
<dbReference type="Proteomes" id="UP000245119">
    <property type="component" value="Linkage Group LG10"/>
</dbReference>
<dbReference type="PROSITE" id="PS50089">
    <property type="entry name" value="ZF_RING_2"/>
    <property type="match status" value="1"/>
</dbReference>
<dbReference type="Gene3D" id="3.30.40.10">
    <property type="entry name" value="Zinc/RING finger domain, C3HC4 (zinc finger)"/>
    <property type="match status" value="1"/>
</dbReference>
<keyword evidence="1 3" id="KW-0479">Metal-binding</keyword>
<dbReference type="GO" id="GO:0061630">
    <property type="term" value="F:ubiquitin protein ligase activity"/>
    <property type="evidence" value="ECO:0007669"/>
    <property type="project" value="TreeGrafter"/>
</dbReference>
<dbReference type="STRING" id="400727.A0A2T7NR28"/>
<reference evidence="6 7" key="1">
    <citation type="submission" date="2018-04" db="EMBL/GenBank/DDBJ databases">
        <title>The genome of golden apple snail Pomacea canaliculata provides insight into stress tolerance and invasive adaptation.</title>
        <authorList>
            <person name="Liu C."/>
            <person name="Liu B."/>
            <person name="Ren Y."/>
            <person name="Zhang Y."/>
            <person name="Wang H."/>
            <person name="Li S."/>
            <person name="Jiang F."/>
            <person name="Yin L."/>
            <person name="Zhang G."/>
            <person name="Qian W."/>
            <person name="Fan W."/>
        </authorList>
    </citation>
    <scope>NUCLEOTIDE SEQUENCE [LARGE SCALE GENOMIC DNA]</scope>
    <source>
        <strain evidence="6">SZHN2017</strain>
        <tissue evidence="6">Muscle</tissue>
    </source>
</reference>
<dbReference type="InterPro" id="IPR040178">
    <property type="entry name" value="RNF220_RING"/>
</dbReference>
<feature type="compositionally biased region" description="Acidic residues" evidence="4">
    <location>
        <begin position="200"/>
        <end position="212"/>
    </location>
</feature>
<dbReference type="GO" id="GO:0008270">
    <property type="term" value="F:zinc ion binding"/>
    <property type="evidence" value="ECO:0007669"/>
    <property type="project" value="UniProtKB-KW"/>
</dbReference>
<accession>A0A2T7NR28</accession>
<dbReference type="EMBL" id="PZQS01000010">
    <property type="protein sequence ID" value="PVD23627.1"/>
    <property type="molecule type" value="Genomic_DNA"/>
</dbReference>
<dbReference type="Pfam" id="PF13923">
    <property type="entry name" value="zf-C3HC4_2"/>
    <property type="match status" value="1"/>
</dbReference>
<feature type="domain" description="RING-type" evidence="5">
    <location>
        <begin position="308"/>
        <end position="347"/>
    </location>
</feature>
<feature type="compositionally biased region" description="Basic and acidic residues" evidence="4">
    <location>
        <begin position="70"/>
        <end position="83"/>
    </location>
</feature>
<dbReference type="SUPFAM" id="SSF57850">
    <property type="entry name" value="RING/U-box"/>
    <property type="match status" value="1"/>
</dbReference>
<name>A0A2T7NR28_POMCA</name>
<organism evidence="6 7">
    <name type="scientific">Pomacea canaliculata</name>
    <name type="common">Golden apple snail</name>
    <dbReference type="NCBI Taxonomy" id="400727"/>
    <lineage>
        <taxon>Eukaryota</taxon>
        <taxon>Metazoa</taxon>
        <taxon>Spiralia</taxon>
        <taxon>Lophotrochozoa</taxon>
        <taxon>Mollusca</taxon>
        <taxon>Gastropoda</taxon>
        <taxon>Caenogastropoda</taxon>
        <taxon>Architaenioglossa</taxon>
        <taxon>Ampullarioidea</taxon>
        <taxon>Ampullariidae</taxon>
        <taxon>Pomacea</taxon>
    </lineage>
</organism>
<dbReference type="PANTHER" id="PTHR13459:SF1">
    <property type="entry name" value="E3 UBIQUITIN-PROTEIN LIGASE RNF220 ISOFORM X1"/>
    <property type="match status" value="1"/>
</dbReference>
<keyword evidence="1 3" id="KW-0863">Zinc-finger</keyword>
<evidence type="ECO:0000256" key="4">
    <source>
        <dbReference type="SAM" id="MobiDB-lite"/>
    </source>
</evidence>
<keyword evidence="7" id="KW-1185">Reference proteome</keyword>
<dbReference type="InterPro" id="IPR013083">
    <property type="entry name" value="Znf_RING/FYVE/PHD"/>
</dbReference>
<feature type="region of interest" description="Disordered" evidence="4">
    <location>
        <begin position="192"/>
        <end position="236"/>
    </location>
</feature>
<evidence type="ECO:0000313" key="7">
    <source>
        <dbReference type="Proteomes" id="UP000245119"/>
    </source>
</evidence>
<evidence type="ECO:0000256" key="3">
    <source>
        <dbReference type="PROSITE-ProRule" id="PRU00175"/>
    </source>
</evidence>
<evidence type="ECO:0000259" key="5">
    <source>
        <dbReference type="PROSITE" id="PS50089"/>
    </source>
</evidence>
<gene>
    <name evidence="6" type="ORF">C0Q70_16900</name>
</gene>
<comment type="caution">
    <text evidence="6">The sequence shown here is derived from an EMBL/GenBank/DDBJ whole genome shotgun (WGS) entry which is preliminary data.</text>
</comment>
<evidence type="ECO:0000256" key="1">
    <source>
        <dbReference type="ARBA" id="ARBA00022771"/>
    </source>
</evidence>
<feature type="region of interest" description="Disordered" evidence="4">
    <location>
        <begin position="48"/>
        <end position="83"/>
    </location>
</feature>
<dbReference type="InterPro" id="IPR031824">
    <property type="entry name" value="RNF220_mid"/>
</dbReference>
<proteinExistence type="predicted"/>
<dbReference type="PANTHER" id="PTHR13459">
    <property type="entry name" value="E3 UBIQUITIN-PROTEIN LIGASE RNF220 ISOFORM X1"/>
    <property type="match status" value="1"/>
</dbReference>
<dbReference type="GO" id="GO:0016567">
    <property type="term" value="P:protein ubiquitination"/>
    <property type="evidence" value="ECO:0007669"/>
    <property type="project" value="TreeGrafter"/>
</dbReference>
<dbReference type="InterPro" id="IPR001841">
    <property type="entry name" value="Znf_RING"/>
</dbReference>
<dbReference type="CDD" id="cd16563">
    <property type="entry name" value="RING-HC_RNF220"/>
    <property type="match status" value="1"/>
</dbReference>
<protein>
    <recommendedName>
        <fullName evidence="5">RING-type domain-containing protein</fullName>
    </recommendedName>
</protein>
<dbReference type="AlphaFoldDB" id="A0A2T7NR28"/>
<evidence type="ECO:0000313" key="6">
    <source>
        <dbReference type="EMBL" id="PVD23627.1"/>
    </source>
</evidence>
<dbReference type="OrthoDB" id="6270329at2759"/>
<sequence length="360" mass="40244">MHSREQRKRCALDGQTPCCPVCGLTLRSGELEAHLSMEIDKLERICRGGRKSRDSTPQGRKSLPSPSVRKGKDSPSPEAASKSRYETYLRIRCNRQSRLNARSRNKKRRVGEENMKETVCPICSERLTGTPEELNGHVEVCLKKQRNEGEEEAVDVEGDVEGEQYEEYTWAGQTRIRAITLLEGGFAASGFQTSKKASEDDGDLNVDGDDSEEYGKPQFSENDLMPVSSDEPAEERERQALRGALLGFTNRTGRGDSSQSTCGAVTCDTCDDIGGSDSVTTSSPEALVMALKSRLKELENCRENKQKCLICMDHYKTPLTSIQCWHVHCQECWFRTLGAKKLCPQCNMITSPSDLRRIFL</sequence>
<dbReference type="InterPro" id="IPR052443">
    <property type="entry name" value="E3_ubiq-ligase_RNF220-like"/>
</dbReference>
<evidence type="ECO:0000256" key="2">
    <source>
        <dbReference type="ARBA" id="ARBA00022833"/>
    </source>
</evidence>